<organism evidence="2 3">
    <name type="scientific">Populus alba x Populus x berolinensis</name>
    <dbReference type="NCBI Taxonomy" id="444605"/>
    <lineage>
        <taxon>Eukaryota</taxon>
        <taxon>Viridiplantae</taxon>
        <taxon>Streptophyta</taxon>
        <taxon>Embryophyta</taxon>
        <taxon>Tracheophyta</taxon>
        <taxon>Spermatophyta</taxon>
        <taxon>Magnoliopsida</taxon>
        <taxon>eudicotyledons</taxon>
        <taxon>Gunneridae</taxon>
        <taxon>Pentapetalae</taxon>
        <taxon>rosids</taxon>
        <taxon>fabids</taxon>
        <taxon>Malpighiales</taxon>
        <taxon>Salicaceae</taxon>
        <taxon>Saliceae</taxon>
        <taxon>Populus</taxon>
    </lineage>
</organism>
<feature type="signal peptide" evidence="1">
    <location>
        <begin position="1"/>
        <end position="16"/>
    </location>
</feature>
<dbReference type="EMBL" id="JAQIZT010000006">
    <property type="protein sequence ID" value="KAJ6994412.1"/>
    <property type="molecule type" value="Genomic_DNA"/>
</dbReference>
<sequence>MGGSCLLGTLLAETSGSLSCACLLQEFPTSLQYMKNAGTP</sequence>
<dbReference type="AlphaFoldDB" id="A0AAD6W0E5"/>
<comment type="caution">
    <text evidence="2">The sequence shown here is derived from an EMBL/GenBank/DDBJ whole genome shotgun (WGS) entry which is preliminary data.</text>
</comment>
<dbReference type="Proteomes" id="UP001164929">
    <property type="component" value="Chromosome 6"/>
</dbReference>
<evidence type="ECO:0000256" key="1">
    <source>
        <dbReference type="SAM" id="SignalP"/>
    </source>
</evidence>
<evidence type="ECO:0000313" key="2">
    <source>
        <dbReference type="EMBL" id="KAJ6994412.1"/>
    </source>
</evidence>
<keyword evidence="3" id="KW-1185">Reference proteome</keyword>
<accession>A0AAD6W0E5</accession>
<protein>
    <submittedName>
        <fullName evidence="2">Uncharacterized protein</fullName>
    </submittedName>
</protein>
<keyword evidence="1" id="KW-0732">Signal</keyword>
<reference evidence="2" key="1">
    <citation type="journal article" date="2023" name="Mol. Ecol. Resour.">
        <title>Chromosome-level genome assembly of a triploid poplar Populus alba 'Berolinensis'.</title>
        <authorList>
            <person name="Chen S."/>
            <person name="Yu Y."/>
            <person name="Wang X."/>
            <person name="Wang S."/>
            <person name="Zhang T."/>
            <person name="Zhou Y."/>
            <person name="He R."/>
            <person name="Meng N."/>
            <person name="Wang Y."/>
            <person name="Liu W."/>
            <person name="Liu Z."/>
            <person name="Liu J."/>
            <person name="Guo Q."/>
            <person name="Huang H."/>
            <person name="Sederoff R.R."/>
            <person name="Wang G."/>
            <person name="Qu G."/>
            <person name="Chen S."/>
        </authorList>
    </citation>
    <scope>NUCLEOTIDE SEQUENCE</scope>
    <source>
        <strain evidence="2">SC-2020</strain>
    </source>
</reference>
<gene>
    <name evidence="2" type="ORF">NC653_017286</name>
</gene>
<name>A0AAD6W0E5_9ROSI</name>
<evidence type="ECO:0000313" key="3">
    <source>
        <dbReference type="Proteomes" id="UP001164929"/>
    </source>
</evidence>
<feature type="chain" id="PRO_5042018102" evidence="1">
    <location>
        <begin position="17"/>
        <end position="40"/>
    </location>
</feature>
<proteinExistence type="predicted"/>